<dbReference type="PANTHER" id="PTHR46847">
    <property type="entry name" value="D-ALLOSE-BINDING PERIPLASMIC PROTEIN-RELATED"/>
    <property type="match status" value="1"/>
</dbReference>
<keyword evidence="3" id="KW-0732">Signal</keyword>
<dbReference type="AlphaFoldDB" id="A0A2A6E2Z5"/>
<organism evidence="7 8">
    <name type="scientific">Candidatus Reconcilbacillus cellulovorans</name>
    <dbReference type="NCBI Taxonomy" id="1906605"/>
    <lineage>
        <taxon>Bacteria</taxon>
        <taxon>Bacillati</taxon>
        <taxon>Bacillota</taxon>
        <taxon>Bacilli</taxon>
        <taxon>Bacillales</taxon>
        <taxon>Paenibacillaceae</taxon>
        <taxon>Candidatus Reconcilbacillus</taxon>
    </lineage>
</organism>
<keyword evidence="5" id="KW-0472">Membrane</keyword>
<proteinExistence type="inferred from homology"/>
<evidence type="ECO:0000313" key="7">
    <source>
        <dbReference type="EMBL" id="PDO11500.1"/>
    </source>
</evidence>
<dbReference type="EMBL" id="MOXJ01000002">
    <property type="protein sequence ID" value="PDO11500.1"/>
    <property type="molecule type" value="Genomic_DNA"/>
</dbReference>
<dbReference type="Gene3D" id="3.40.50.2300">
    <property type="match status" value="2"/>
</dbReference>
<dbReference type="CDD" id="cd06314">
    <property type="entry name" value="PBP1_tmGBP"/>
    <property type="match status" value="1"/>
</dbReference>
<feature type="region of interest" description="Disordered" evidence="4">
    <location>
        <begin position="318"/>
        <end position="343"/>
    </location>
</feature>
<evidence type="ECO:0000256" key="2">
    <source>
        <dbReference type="ARBA" id="ARBA00007639"/>
    </source>
</evidence>
<dbReference type="PANTHER" id="PTHR46847:SF1">
    <property type="entry name" value="D-ALLOSE-BINDING PERIPLASMIC PROTEIN-RELATED"/>
    <property type="match status" value="1"/>
</dbReference>
<protein>
    <recommendedName>
        <fullName evidence="6">Periplasmic binding protein domain-containing protein</fullName>
    </recommendedName>
</protein>
<name>A0A2A6E2Z5_9BACL</name>
<accession>A0A2A6E2Z5</accession>
<keyword evidence="5" id="KW-0812">Transmembrane</keyword>
<comment type="similarity">
    <text evidence="2">Belongs to the bacterial solute-binding protein 2 family.</text>
</comment>
<evidence type="ECO:0000256" key="5">
    <source>
        <dbReference type="SAM" id="Phobius"/>
    </source>
</evidence>
<evidence type="ECO:0000313" key="8">
    <source>
        <dbReference type="Proteomes" id="UP000243688"/>
    </source>
</evidence>
<dbReference type="Pfam" id="PF13407">
    <property type="entry name" value="Peripla_BP_4"/>
    <property type="match status" value="1"/>
</dbReference>
<reference evidence="7 8" key="1">
    <citation type="submission" date="2016-12" db="EMBL/GenBank/DDBJ databases">
        <title>Candidatus Reconcilibacillus cellulovorans genome.</title>
        <authorList>
            <person name="Kolinko S."/>
            <person name="Wu Y.-W."/>
            <person name="Tachea F."/>
            <person name="Denzel E."/>
            <person name="Hiras J."/>
            <person name="Baecker N."/>
            <person name="Chan L.J."/>
            <person name="Eichorst S.A."/>
            <person name="Frey D."/>
            <person name="Adams P.D."/>
            <person name="Pray T."/>
            <person name="Tanjore D."/>
            <person name="Petzold C.J."/>
            <person name="Gladden J.M."/>
            <person name="Simmons B.A."/>
            <person name="Singer S.W."/>
        </authorList>
    </citation>
    <scope>NUCLEOTIDE SEQUENCE [LARGE SCALE GENOMIC DNA]</scope>
    <source>
        <strain evidence="7">JTherm</strain>
    </source>
</reference>
<keyword evidence="5" id="KW-1133">Transmembrane helix</keyword>
<gene>
    <name evidence="7" type="ORF">BLM47_01875</name>
</gene>
<evidence type="ECO:0000259" key="6">
    <source>
        <dbReference type="Pfam" id="PF13407"/>
    </source>
</evidence>
<dbReference type="InterPro" id="IPR025997">
    <property type="entry name" value="SBP_2_dom"/>
</dbReference>
<dbReference type="GO" id="GO:0030246">
    <property type="term" value="F:carbohydrate binding"/>
    <property type="evidence" value="ECO:0007669"/>
    <property type="project" value="UniProtKB-ARBA"/>
</dbReference>
<dbReference type="Proteomes" id="UP000243688">
    <property type="component" value="Unassembled WGS sequence"/>
</dbReference>
<dbReference type="InterPro" id="IPR028082">
    <property type="entry name" value="Peripla_BP_I"/>
</dbReference>
<sequence>MKPRATLVLFAAVVVSWMPAVYYGFRLWSVRDVEPSGQKEPDPAFHFVLIAQDVNNPYWRVVYRGAADAAAAHGGAVEFLGPVEANMERHIRLIERSVSAGVDGILTQGLDETTFRPVIDKAIERGVPVVTIDTDAPTSKRLAYVGSDNYLAGVQAGRFMAQATGGVARIGVVTGSFEATNMKQRLKGFEDAIRPFSGMRIVAVESSNISRVRAIEKTALLLNRYPEINALFGASALDGTAMAQVVSGRGRRDVFILAFDDLPETIEWMRKGVIAATVVQEPYRMGYDGVELLLRAARNERLESNYYTATRILTAKEVSSRGPASDGADSGGTEATNADATKIGATGAIATDAGAADADG</sequence>
<comment type="caution">
    <text evidence="7">The sequence shown here is derived from an EMBL/GenBank/DDBJ whole genome shotgun (WGS) entry which is preliminary data.</text>
</comment>
<feature type="domain" description="Periplasmic binding protein" evidence="6">
    <location>
        <begin position="47"/>
        <end position="300"/>
    </location>
</feature>
<evidence type="ECO:0000256" key="1">
    <source>
        <dbReference type="ARBA" id="ARBA00004196"/>
    </source>
</evidence>
<dbReference type="SUPFAM" id="SSF53822">
    <property type="entry name" value="Periplasmic binding protein-like I"/>
    <property type="match status" value="1"/>
</dbReference>
<feature type="transmembrane region" description="Helical" evidence="5">
    <location>
        <begin position="7"/>
        <end position="25"/>
    </location>
</feature>
<evidence type="ECO:0000256" key="4">
    <source>
        <dbReference type="SAM" id="MobiDB-lite"/>
    </source>
</evidence>
<comment type="subcellular location">
    <subcellularLocation>
        <location evidence="1">Cell envelope</location>
    </subcellularLocation>
</comment>
<evidence type="ECO:0000256" key="3">
    <source>
        <dbReference type="ARBA" id="ARBA00022729"/>
    </source>
</evidence>
<dbReference type="GO" id="GO:0030313">
    <property type="term" value="C:cell envelope"/>
    <property type="evidence" value="ECO:0007669"/>
    <property type="project" value="UniProtKB-SubCell"/>
</dbReference>